<dbReference type="EMBL" id="BJXX01000068">
    <property type="protein sequence ID" value="GEN34169.1"/>
    <property type="molecule type" value="Genomic_DNA"/>
</dbReference>
<dbReference type="InterPro" id="IPR012334">
    <property type="entry name" value="Pectin_lyas_fold"/>
</dbReference>
<dbReference type="InterPro" id="IPR011050">
    <property type="entry name" value="Pectin_lyase_fold/virulence"/>
</dbReference>
<sequence length="339" mass="37534">MREASEYLIYGGTIENIEASDCWYEGRGTSYGLSIASSQHLTVRNSWLHGGRHGISLGGQEPVRDILITNNVIDNYTDSRVGAFNTHENVEYITVSENRILNGVSTVGDHLVYEDNDIELRTDYPGIIVKQNWHLEHLVFRNNRITSPSYGSLLETYLSSLEVKEFIIEGNTICSDLAGIGIKPRMKTAVNTKIKNVTIKNNDVVSTKDSAISIRAQEGTTIAVENMEIDEGTYKSLYNKGIFSQVSPFSGSVTISNTKISTEKAAEYGMLLINFSQIAIDGSNLQGPANLGSYNCFQYADSVIVRNSTLGNWGYKNGVRTYNVPRVQLENNAYINTPS</sequence>
<dbReference type="Pfam" id="PF22442">
    <property type="entry name" value="Gp49_Pectate_lyase_like"/>
    <property type="match status" value="1"/>
</dbReference>
<accession>A0A511V5Z7</accession>
<proteinExistence type="predicted"/>
<feature type="domain" description="Gp49 pectin lyase-like" evidence="1">
    <location>
        <begin position="29"/>
        <end position="119"/>
    </location>
</feature>
<dbReference type="SUPFAM" id="SSF51126">
    <property type="entry name" value="Pectin lyase-like"/>
    <property type="match status" value="1"/>
</dbReference>
<evidence type="ECO:0000259" key="1">
    <source>
        <dbReference type="Pfam" id="PF22442"/>
    </source>
</evidence>
<protein>
    <recommendedName>
        <fullName evidence="1">Gp49 pectin lyase-like domain-containing protein</fullName>
    </recommendedName>
</protein>
<comment type="caution">
    <text evidence="2">The sequence shown here is derived from an EMBL/GenBank/DDBJ whole genome shotgun (WGS) entry which is preliminary data.</text>
</comment>
<evidence type="ECO:0000313" key="2">
    <source>
        <dbReference type="EMBL" id="GEN34169.1"/>
    </source>
</evidence>
<dbReference type="InterPro" id="IPR006626">
    <property type="entry name" value="PbH1"/>
</dbReference>
<dbReference type="Gene3D" id="2.160.20.10">
    <property type="entry name" value="Single-stranded right-handed beta-helix, Pectin lyase-like"/>
    <property type="match status" value="2"/>
</dbReference>
<organism evidence="2 3">
    <name type="scientific">Aneurinibacillus danicus</name>
    <dbReference type="NCBI Taxonomy" id="267746"/>
    <lineage>
        <taxon>Bacteria</taxon>
        <taxon>Bacillati</taxon>
        <taxon>Bacillota</taxon>
        <taxon>Bacilli</taxon>
        <taxon>Bacillales</taxon>
        <taxon>Paenibacillaceae</taxon>
        <taxon>Aneurinibacillus group</taxon>
        <taxon>Aneurinibacillus</taxon>
    </lineage>
</organism>
<dbReference type="AlphaFoldDB" id="A0A511V5Z7"/>
<dbReference type="InterPro" id="IPR054136">
    <property type="entry name" value="Gp49_pectate_lyase-like"/>
</dbReference>
<name>A0A511V5Z7_9BACL</name>
<keyword evidence="3" id="KW-1185">Reference proteome</keyword>
<gene>
    <name evidence="2" type="ORF">ADA01nite_16290</name>
</gene>
<evidence type="ECO:0000313" key="3">
    <source>
        <dbReference type="Proteomes" id="UP000321157"/>
    </source>
</evidence>
<dbReference type="SMART" id="SM00710">
    <property type="entry name" value="PbH1"/>
    <property type="match status" value="8"/>
</dbReference>
<reference evidence="2 3" key="1">
    <citation type="submission" date="2019-07" db="EMBL/GenBank/DDBJ databases">
        <title>Whole genome shotgun sequence of Aneurinibacillus danicus NBRC 102444.</title>
        <authorList>
            <person name="Hosoyama A."/>
            <person name="Uohara A."/>
            <person name="Ohji S."/>
            <person name="Ichikawa N."/>
        </authorList>
    </citation>
    <scope>NUCLEOTIDE SEQUENCE [LARGE SCALE GENOMIC DNA]</scope>
    <source>
        <strain evidence="2 3">NBRC 102444</strain>
    </source>
</reference>
<dbReference type="Proteomes" id="UP000321157">
    <property type="component" value="Unassembled WGS sequence"/>
</dbReference>